<organism evidence="1 2">
    <name type="scientific">Galerina marginata (strain CBS 339.88)</name>
    <dbReference type="NCBI Taxonomy" id="685588"/>
    <lineage>
        <taxon>Eukaryota</taxon>
        <taxon>Fungi</taxon>
        <taxon>Dikarya</taxon>
        <taxon>Basidiomycota</taxon>
        <taxon>Agaricomycotina</taxon>
        <taxon>Agaricomycetes</taxon>
        <taxon>Agaricomycetidae</taxon>
        <taxon>Agaricales</taxon>
        <taxon>Agaricineae</taxon>
        <taxon>Strophariaceae</taxon>
        <taxon>Galerina</taxon>
    </lineage>
</organism>
<gene>
    <name evidence="1" type="ORF">GALMADRAFT_36776</name>
</gene>
<dbReference type="Proteomes" id="UP000027222">
    <property type="component" value="Unassembled WGS sequence"/>
</dbReference>
<keyword evidence="2" id="KW-1185">Reference proteome</keyword>
<dbReference type="HOGENOM" id="CLU_135406_1_0_1"/>
<feature type="non-terminal residue" evidence="1">
    <location>
        <position position="105"/>
    </location>
</feature>
<dbReference type="STRING" id="685588.A0A067TBX3"/>
<name>A0A067TBX3_GALM3</name>
<reference evidence="2" key="1">
    <citation type="journal article" date="2014" name="Proc. Natl. Acad. Sci. U.S.A.">
        <title>Extensive sampling of basidiomycete genomes demonstrates inadequacy of the white-rot/brown-rot paradigm for wood decay fungi.</title>
        <authorList>
            <person name="Riley R."/>
            <person name="Salamov A.A."/>
            <person name="Brown D.W."/>
            <person name="Nagy L.G."/>
            <person name="Floudas D."/>
            <person name="Held B.W."/>
            <person name="Levasseur A."/>
            <person name="Lombard V."/>
            <person name="Morin E."/>
            <person name="Otillar R."/>
            <person name="Lindquist E.A."/>
            <person name="Sun H."/>
            <person name="LaButti K.M."/>
            <person name="Schmutz J."/>
            <person name="Jabbour D."/>
            <person name="Luo H."/>
            <person name="Baker S.E."/>
            <person name="Pisabarro A.G."/>
            <person name="Walton J.D."/>
            <person name="Blanchette R.A."/>
            <person name="Henrissat B."/>
            <person name="Martin F."/>
            <person name="Cullen D."/>
            <person name="Hibbett D.S."/>
            <person name="Grigoriev I.V."/>
        </authorList>
    </citation>
    <scope>NUCLEOTIDE SEQUENCE [LARGE SCALE GENOMIC DNA]</scope>
    <source>
        <strain evidence="2">CBS 339.88</strain>
    </source>
</reference>
<protein>
    <submittedName>
        <fullName evidence="1">Uncharacterized protein</fullName>
    </submittedName>
</protein>
<dbReference type="OrthoDB" id="3245961at2759"/>
<evidence type="ECO:0000313" key="2">
    <source>
        <dbReference type="Proteomes" id="UP000027222"/>
    </source>
</evidence>
<sequence>HKTSPIDEYWGATHPPPNVHVAMDPELKKNWVDGYKVDPHFKSIWKDKESDLDSWKEGYRYFKDKDGLLFFRNEDYQPRLCVPDKYKRPLLIQAHESPIETAHGG</sequence>
<feature type="non-terminal residue" evidence="1">
    <location>
        <position position="1"/>
    </location>
</feature>
<evidence type="ECO:0000313" key="1">
    <source>
        <dbReference type="EMBL" id="KDR77389.1"/>
    </source>
</evidence>
<proteinExistence type="predicted"/>
<dbReference type="EMBL" id="KL142376">
    <property type="protein sequence ID" value="KDR77389.1"/>
    <property type="molecule type" value="Genomic_DNA"/>
</dbReference>
<dbReference type="AlphaFoldDB" id="A0A067TBX3"/>
<accession>A0A067TBX3</accession>